<name>A0A553G509_9CORY</name>
<accession>A0A553G509</accession>
<keyword evidence="11" id="KW-1185">Reference proteome</keyword>
<protein>
    <submittedName>
        <fullName evidence="10">Type II secretion system F family protein</fullName>
    </submittedName>
</protein>
<evidence type="ECO:0000313" key="11">
    <source>
        <dbReference type="Proteomes" id="UP000320443"/>
    </source>
</evidence>
<organism evidence="10 11">
    <name type="scientific">Corynebacterium hiratae</name>
    <dbReference type="NCBI Taxonomy" id="3139423"/>
    <lineage>
        <taxon>Bacteria</taxon>
        <taxon>Bacillati</taxon>
        <taxon>Actinomycetota</taxon>
        <taxon>Actinomycetes</taxon>
        <taxon>Mycobacteriales</taxon>
        <taxon>Corynebacteriaceae</taxon>
        <taxon>Corynebacterium</taxon>
    </lineage>
</organism>
<evidence type="ECO:0000259" key="9">
    <source>
        <dbReference type="Pfam" id="PF00482"/>
    </source>
</evidence>
<sequence length="185" mass="18846">MVVTYLSAALLAAALAITAAAPAGRIAQSGSRTPRPKTPRDGPAAEYGPLDAASDLELFSACLEAGLSTRSAVLAVAEASPRWSEAAALIGVGVPMSTAWSTLASQPHLEELVRLTQLSGESGAAMATGCHRLVAQLRAEASAQATARAERAGVFIAAPLAVCFLPAFLVLGLIPVLISLGQQLF</sequence>
<keyword evidence="4 7" id="KW-1133">Transmembrane helix</keyword>
<dbReference type="EMBL" id="VKDK01000001">
    <property type="protein sequence ID" value="TRX64542.1"/>
    <property type="molecule type" value="Genomic_DNA"/>
</dbReference>
<evidence type="ECO:0000256" key="4">
    <source>
        <dbReference type="ARBA" id="ARBA00022989"/>
    </source>
</evidence>
<comment type="caution">
    <text evidence="10">The sequence shown here is derived from an EMBL/GenBank/DDBJ whole genome shotgun (WGS) entry which is preliminary data.</text>
</comment>
<keyword evidence="3 7" id="KW-0812">Transmembrane</keyword>
<evidence type="ECO:0000256" key="1">
    <source>
        <dbReference type="ARBA" id="ARBA00004651"/>
    </source>
</evidence>
<keyword evidence="5 7" id="KW-0472">Membrane</keyword>
<evidence type="ECO:0000256" key="8">
    <source>
        <dbReference type="SAM" id="SignalP"/>
    </source>
</evidence>
<comment type="subcellular location">
    <subcellularLocation>
        <location evidence="1">Cell membrane</location>
        <topology evidence="1">Multi-pass membrane protein</topology>
    </subcellularLocation>
</comment>
<proteinExistence type="predicted"/>
<evidence type="ECO:0000256" key="7">
    <source>
        <dbReference type="SAM" id="Phobius"/>
    </source>
</evidence>
<evidence type="ECO:0000256" key="6">
    <source>
        <dbReference type="SAM" id="MobiDB-lite"/>
    </source>
</evidence>
<dbReference type="PANTHER" id="PTHR35007:SF3">
    <property type="entry name" value="POSSIBLE CONSERVED ALANINE RICH MEMBRANE PROTEIN"/>
    <property type="match status" value="1"/>
</dbReference>
<gene>
    <name evidence="10" type="ORF">FNY97_00080</name>
</gene>
<feature type="chain" id="PRO_5038906931" evidence="8">
    <location>
        <begin position="24"/>
        <end position="185"/>
    </location>
</feature>
<dbReference type="PANTHER" id="PTHR35007">
    <property type="entry name" value="INTEGRAL MEMBRANE PROTEIN-RELATED"/>
    <property type="match status" value="1"/>
</dbReference>
<keyword evidence="2" id="KW-1003">Cell membrane</keyword>
<evidence type="ECO:0000256" key="5">
    <source>
        <dbReference type="ARBA" id="ARBA00023136"/>
    </source>
</evidence>
<dbReference type="RefSeq" id="WP_049157881.1">
    <property type="nucleotide sequence ID" value="NZ_VKDK01000001.1"/>
</dbReference>
<dbReference type="Pfam" id="PF00482">
    <property type="entry name" value="T2SSF"/>
    <property type="match status" value="1"/>
</dbReference>
<evidence type="ECO:0000256" key="3">
    <source>
        <dbReference type="ARBA" id="ARBA00022692"/>
    </source>
</evidence>
<evidence type="ECO:0000256" key="2">
    <source>
        <dbReference type="ARBA" id="ARBA00022475"/>
    </source>
</evidence>
<feature type="transmembrane region" description="Helical" evidence="7">
    <location>
        <begin position="154"/>
        <end position="180"/>
    </location>
</feature>
<reference evidence="10 11" key="1">
    <citation type="submission" date="2019-07" db="EMBL/GenBank/DDBJ databases">
        <title>Draft genome of C. aurimucosum strain 2274.</title>
        <authorList>
            <person name="Pacheco L.G.C."/>
            <person name="Aguiar E.R.G.R."/>
            <person name="Santos C.S."/>
            <person name="Rocha D.J.P.G."/>
            <person name="Sant'Anna L.O."/>
            <person name="Mattos-Guaraldi A.L."/>
            <person name="Santos L.S."/>
        </authorList>
    </citation>
    <scope>NUCLEOTIDE SEQUENCE [LARGE SCALE GENOMIC DNA]</scope>
    <source>
        <strain evidence="10 11">2274</strain>
    </source>
</reference>
<evidence type="ECO:0000313" key="10">
    <source>
        <dbReference type="EMBL" id="TRX64542.1"/>
    </source>
</evidence>
<dbReference type="Proteomes" id="UP000320443">
    <property type="component" value="Unassembled WGS sequence"/>
</dbReference>
<feature type="signal peptide" evidence="8">
    <location>
        <begin position="1"/>
        <end position="23"/>
    </location>
</feature>
<keyword evidence="8" id="KW-0732">Signal</keyword>
<dbReference type="AlphaFoldDB" id="A0A553G509"/>
<feature type="region of interest" description="Disordered" evidence="6">
    <location>
        <begin position="26"/>
        <end position="47"/>
    </location>
</feature>
<dbReference type="InterPro" id="IPR018076">
    <property type="entry name" value="T2SS_GspF_dom"/>
</dbReference>
<dbReference type="GO" id="GO:0005886">
    <property type="term" value="C:plasma membrane"/>
    <property type="evidence" value="ECO:0007669"/>
    <property type="project" value="UniProtKB-SubCell"/>
</dbReference>
<feature type="domain" description="Type II secretion system protein GspF" evidence="9">
    <location>
        <begin position="56"/>
        <end position="173"/>
    </location>
</feature>